<accession>A0A0N4VRT5</accession>
<dbReference type="OrthoDB" id="5826894at2759"/>
<keyword evidence="3" id="KW-0964">Secreted</keyword>
<dbReference type="PANTHER" id="PTHR21700">
    <property type="entry name" value="TRANSTHYRETIN-LIKE FAMILY PROTEIN-RELATED"/>
    <property type="match status" value="1"/>
</dbReference>
<dbReference type="AlphaFoldDB" id="A0A0N4VRT5"/>
<evidence type="ECO:0000256" key="4">
    <source>
        <dbReference type="ARBA" id="ARBA00022729"/>
    </source>
</evidence>
<evidence type="ECO:0000256" key="1">
    <source>
        <dbReference type="ARBA" id="ARBA00004613"/>
    </source>
</evidence>
<dbReference type="WBParaSite" id="EVEC_0001375801-mRNA-1">
    <property type="protein sequence ID" value="EVEC_0001375801-mRNA-1"/>
    <property type="gene ID" value="EVEC_0001375801"/>
</dbReference>
<proteinExistence type="inferred from homology"/>
<dbReference type="Pfam" id="PF01060">
    <property type="entry name" value="TTR-52"/>
    <property type="match status" value="1"/>
</dbReference>
<name>A0A0N4VRT5_ENTVE</name>
<organism evidence="8">
    <name type="scientific">Enterobius vermicularis</name>
    <name type="common">Human pinworm</name>
    <dbReference type="NCBI Taxonomy" id="51028"/>
    <lineage>
        <taxon>Eukaryota</taxon>
        <taxon>Metazoa</taxon>
        <taxon>Ecdysozoa</taxon>
        <taxon>Nematoda</taxon>
        <taxon>Chromadorea</taxon>
        <taxon>Rhabditida</taxon>
        <taxon>Spirurina</taxon>
        <taxon>Oxyuridomorpha</taxon>
        <taxon>Oxyuroidea</taxon>
        <taxon>Oxyuridae</taxon>
        <taxon>Enterobius</taxon>
    </lineage>
</organism>
<evidence type="ECO:0000313" key="6">
    <source>
        <dbReference type="EMBL" id="VDD98130.1"/>
    </source>
</evidence>
<evidence type="ECO:0000256" key="2">
    <source>
        <dbReference type="ARBA" id="ARBA00010112"/>
    </source>
</evidence>
<reference evidence="8" key="1">
    <citation type="submission" date="2017-02" db="UniProtKB">
        <authorList>
            <consortium name="WormBaseParasite"/>
        </authorList>
    </citation>
    <scope>IDENTIFICATION</scope>
</reference>
<comment type="subcellular location">
    <subcellularLocation>
        <location evidence="1">Secreted</location>
    </subcellularLocation>
</comment>
<dbReference type="InterPro" id="IPR001534">
    <property type="entry name" value="Transthyretin-like"/>
</dbReference>
<protein>
    <submittedName>
        <fullName evidence="8">Transthyretin-like family protein</fullName>
    </submittedName>
</protein>
<evidence type="ECO:0000313" key="7">
    <source>
        <dbReference type="Proteomes" id="UP000274131"/>
    </source>
</evidence>
<evidence type="ECO:0000256" key="3">
    <source>
        <dbReference type="ARBA" id="ARBA00022525"/>
    </source>
</evidence>
<dbReference type="Proteomes" id="UP000274131">
    <property type="component" value="Unassembled WGS sequence"/>
</dbReference>
<evidence type="ECO:0000313" key="8">
    <source>
        <dbReference type="WBParaSite" id="EVEC_0001375801-mRNA-1"/>
    </source>
</evidence>
<reference evidence="6 7" key="2">
    <citation type="submission" date="2018-10" db="EMBL/GenBank/DDBJ databases">
        <authorList>
            <consortium name="Pathogen Informatics"/>
        </authorList>
    </citation>
    <scope>NUCLEOTIDE SEQUENCE [LARGE SCALE GENOMIC DNA]</scope>
</reference>
<comment type="similarity">
    <text evidence="2">Belongs to the nematode transthyretin-like family.</text>
</comment>
<dbReference type="GO" id="GO:0005576">
    <property type="term" value="C:extracellular region"/>
    <property type="evidence" value="ECO:0007669"/>
    <property type="project" value="UniProtKB-SubCell"/>
</dbReference>
<sequence length="157" mass="18088">MFIIVVALLLLAAFTKVQSECNIMQVKVEVEGKLLCRKQPASQILVTLLDVANGQDEILSWTTTNMRGEFHRLYGQKLNTTRFKPYVKITHKCNDEYADGFRVIKFEIPKSFIGRTTCDSYHVAKPHDIGEIELAYFYSVNFSMHFTTQFNLIVMLL</sequence>
<feature type="signal peptide" evidence="5">
    <location>
        <begin position="1"/>
        <end position="19"/>
    </location>
</feature>
<dbReference type="InterPro" id="IPR038479">
    <property type="entry name" value="Transthyretin-like_sf"/>
</dbReference>
<keyword evidence="4 5" id="KW-0732">Signal</keyword>
<gene>
    <name evidence="6" type="ORF">EVEC_LOCUS12881</name>
</gene>
<keyword evidence="7" id="KW-1185">Reference proteome</keyword>
<dbReference type="GO" id="GO:0009986">
    <property type="term" value="C:cell surface"/>
    <property type="evidence" value="ECO:0007669"/>
    <property type="project" value="InterPro"/>
</dbReference>
<dbReference type="Gene3D" id="2.60.40.3330">
    <property type="match status" value="1"/>
</dbReference>
<feature type="chain" id="PRO_5043123161" evidence="5">
    <location>
        <begin position="20"/>
        <end position="157"/>
    </location>
</feature>
<evidence type="ECO:0000256" key="5">
    <source>
        <dbReference type="SAM" id="SignalP"/>
    </source>
</evidence>
<dbReference type="EMBL" id="UXUI01018501">
    <property type="protein sequence ID" value="VDD98130.1"/>
    <property type="molecule type" value="Genomic_DNA"/>
</dbReference>